<reference evidence="1 2" key="1">
    <citation type="journal article" date="2019" name="Nat. Ecol. Evol.">
        <title>Megaphylogeny resolves global patterns of mushroom evolution.</title>
        <authorList>
            <person name="Varga T."/>
            <person name="Krizsan K."/>
            <person name="Foldi C."/>
            <person name="Dima B."/>
            <person name="Sanchez-Garcia M."/>
            <person name="Sanchez-Ramirez S."/>
            <person name="Szollosi G.J."/>
            <person name="Szarkandi J.G."/>
            <person name="Papp V."/>
            <person name="Albert L."/>
            <person name="Andreopoulos W."/>
            <person name="Angelini C."/>
            <person name="Antonin V."/>
            <person name="Barry K.W."/>
            <person name="Bougher N.L."/>
            <person name="Buchanan P."/>
            <person name="Buyck B."/>
            <person name="Bense V."/>
            <person name="Catcheside P."/>
            <person name="Chovatia M."/>
            <person name="Cooper J."/>
            <person name="Damon W."/>
            <person name="Desjardin D."/>
            <person name="Finy P."/>
            <person name="Geml J."/>
            <person name="Haridas S."/>
            <person name="Hughes K."/>
            <person name="Justo A."/>
            <person name="Karasinski D."/>
            <person name="Kautmanova I."/>
            <person name="Kiss B."/>
            <person name="Kocsube S."/>
            <person name="Kotiranta H."/>
            <person name="LaButti K.M."/>
            <person name="Lechner B.E."/>
            <person name="Liimatainen K."/>
            <person name="Lipzen A."/>
            <person name="Lukacs Z."/>
            <person name="Mihaltcheva S."/>
            <person name="Morgado L.N."/>
            <person name="Niskanen T."/>
            <person name="Noordeloos M.E."/>
            <person name="Ohm R.A."/>
            <person name="Ortiz-Santana B."/>
            <person name="Ovrebo C."/>
            <person name="Racz N."/>
            <person name="Riley R."/>
            <person name="Savchenko A."/>
            <person name="Shiryaev A."/>
            <person name="Soop K."/>
            <person name="Spirin V."/>
            <person name="Szebenyi C."/>
            <person name="Tomsovsky M."/>
            <person name="Tulloss R.E."/>
            <person name="Uehling J."/>
            <person name="Grigoriev I.V."/>
            <person name="Vagvolgyi C."/>
            <person name="Papp T."/>
            <person name="Martin F.M."/>
            <person name="Miettinen O."/>
            <person name="Hibbett D.S."/>
            <person name="Nagy L.G."/>
        </authorList>
    </citation>
    <scope>NUCLEOTIDE SEQUENCE [LARGE SCALE GENOMIC DNA]</scope>
    <source>
        <strain evidence="1 2">NL-1719</strain>
    </source>
</reference>
<evidence type="ECO:0000313" key="2">
    <source>
        <dbReference type="Proteomes" id="UP000308600"/>
    </source>
</evidence>
<name>A0ACD3AMK8_9AGAR</name>
<sequence>MTWAAEATGPISPATLANSPTTSHFSALTLVSPKNGGTVDPAYAVSAYERAWYYYGTTNDGDQPQLLYRTSWEKDPWVPPTGRFAHPPLKFARPVHNTQLNTVWDTVGPLVDKLVHAAIKRSYSINTARFFTVPNGEDVKDGTLGSVVIWVFVSPGSTSADTAHEVSQDILQLLANNGVYGVDVEWSEGVTSKLVAPALLPTVSKRNATVLARRHLTTALSIPIAAAEKAENDGQGTGGFYFHENLDKNGDPSDKVLLVTNHHVLCKQDDREYDFRSKGSPRPRVRVCGSRRFQRGLDEIKDEVVDHGNDASDCTKEIGELEAKMAKKDVDEDDFKNLKKALQELGEHKSAIVELEQLYNEINANWGDTARRNIGFLEYSPPISVDVGSGRYTRDWATIRLDEARVKPNFKGNVIDLGTLPSREFKRLMHSRAGLLRIRGFLNKEQLANPESLDINGDPCLVVLKDGCVSDLTFGRCAGLESFLCDENGVRSAELAIYNYDKQSKPFSSKGDSGSLIVNRNGEMVGLLHSGKLRSAIGSSTYITYATPVWRLREWIKEVYPNADFTRETW</sequence>
<organism evidence="1 2">
    <name type="scientific">Pluteus cervinus</name>
    <dbReference type="NCBI Taxonomy" id="181527"/>
    <lineage>
        <taxon>Eukaryota</taxon>
        <taxon>Fungi</taxon>
        <taxon>Dikarya</taxon>
        <taxon>Basidiomycota</taxon>
        <taxon>Agaricomycotina</taxon>
        <taxon>Agaricomycetes</taxon>
        <taxon>Agaricomycetidae</taxon>
        <taxon>Agaricales</taxon>
        <taxon>Pluteineae</taxon>
        <taxon>Pluteaceae</taxon>
        <taxon>Pluteus</taxon>
    </lineage>
</organism>
<accession>A0ACD3AMK8</accession>
<proteinExistence type="predicted"/>
<evidence type="ECO:0000313" key="1">
    <source>
        <dbReference type="EMBL" id="TFK66837.1"/>
    </source>
</evidence>
<protein>
    <submittedName>
        <fullName evidence="1">Uncharacterized protein</fullName>
    </submittedName>
</protein>
<dbReference type="EMBL" id="ML208392">
    <property type="protein sequence ID" value="TFK66837.1"/>
    <property type="molecule type" value="Genomic_DNA"/>
</dbReference>
<gene>
    <name evidence="1" type="ORF">BDN72DRAFT_843693</name>
</gene>
<keyword evidence="2" id="KW-1185">Reference proteome</keyword>
<dbReference type="Proteomes" id="UP000308600">
    <property type="component" value="Unassembled WGS sequence"/>
</dbReference>